<feature type="repeat" description="TPR" evidence="3">
    <location>
        <begin position="422"/>
        <end position="455"/>
    </location>
</feature>
<feature type="signal peptide" evidence="4">
    <location>
        <begin position="1"/>
        <end position="22"/>
    </location>
</feature>
<dbReference type="Pfam" id="PF00144">
    <property type="entry name" value="Beta-lactamase"/>
    <property type="match status" value="1"/>
</dbReference>
<dbReference type="EMBL" id="JAPFRD010000011">
    <property type="protein sequence ID" value="MCW8109447.1"/>
    <property type="molecule type" value="Genomic_DNA"/>
</dbReference>
<dbReference type="SUPFAM" id="SSF48452">
    <property type="entry name" value="TPR-like"/>
    <property type="match status" value="1"/>
</dbReference>
<dbReference type="InterPro" id="IPR001466">
    <property type="entry name" value="Beta-lactam-related"/>
</dbReference>
<protein>
    <submittedName>
        <fullName evidence="6">Serine hydrolase</fullName>
    </submittedName>
</protein>
<name>A0ABT3P9J9_9ALTE</name>
<dbReference type="InterPro" id="IPR050491">
    <property type="entry name" value="AmpC-like"/>
</dbReference>
<dbReference type="Gene3D" id="3.40.710.10">
    <property type="entry name" value="DD-peptidase/beta-lactamase superfamily"/>
    <property type="match status" value="1"/>
</dbReference>
<dbReference type="Gene3D" id="1.25.40.10">
    <property type="entry name" value="Tetratricopeptide repeat domain"/>
    <property type="match status" value="1"/>
</dbReference>
<keyword evidence="6" id="KW-0378">Hydrolase</keyword>
<gene>
    <name evidence="6" type="ORF">OPS25_13130</name>
</gene>
<keyword evidence="2" id="KW-0472">Membrane</keyword>
<dbReference type="GO" id="GO:0016787">
    <property type="term" value="F:hydrolase activity"/>
    <property type="evidence" value="ECO:0007669"/>
    <property type="project" value="UniProtKB-KW"/>
</dbReference>
<dbReference type="SUPFAM" id="SSF56601">
    <property type="entry name" value="beta-lactamase/transpeptidase-like"/>
    <property type="match status" value="1"/>
</dbReference>
<evidence type="ECO:0000313" key="6">
    <source>
        <dbReference type="EMBL" id="MCW8109447.1"/>
    </source>
</evidence>
<evidence type="ECO:0000256" key="4">
    <source>
        <dbReference type="SAM" id="SignalP"/>
    </source>
</evidence>
<sequence>MAKQPLIIFTLLMFFIGDLSQASPPDPTLQMEKAIAQEAQSIASRYAKMGWFSGSLLVSIHNKVIYQDALGYQDIQASQPNTPETKYNLGSIAKDFTKVLVFQQIERGNLSLDDKLAKFKLGFPHSIASQISLRHLLNHRSGFADIFNAEYRQNPLKFDSLQKKLQLLLDDPLLFKPGTKQRYSNYGYIVLGAVLEKVTGQSYETLLKHNIFQPLKLRATSLYASKEDKTQSIPYTFLYNNTLEHVGVTEHPGPDGGIQSNIFDLRTFYRALFYTNQLLNPENPQVRAAFAMNGEAWASYGGGLGVSAAAEIDLKNQVEVIVLANTDQLVAERISGRIKQFIQSTDYADIMLPPENFAYSRFKQLDSANFYNDFDAEYNHHGYTQFIGKTINVLGMQLIKARKWEEAFAIFAYLVHLFPDAPQVYDSLAYAYFSNDQKDKAKEVFKQSLAIQADFQSEYVSHNYHL</sequence>
<dbReference type="PANTHER" id="PTHR46825">
    <property type="entry name" value="D-ALANYL-D-ALANINE-CARBOXYPEPTIDASE/ENDOPEPTIDASE AMPH"/>
    <property type="match status" value="1"/>
</dbReference>
<evidence type="ECO:0000256" key="1">
    <source>
        <dbReference type="ARBA" id="ARBA00004370"/>
    </source>
</evidence>
<feature type="domain" description="Beta-lactamase-related" evidence="5">
    <location>
        <begin position="53"/>
        <end position="332"/>
    </location>
</feature>
<evidence type="ECO:0000256" key="3">
    <source>
        <dbReference type="PROSITE-ProRule" id="PRU00339"/>
    </source>
</evidence>
<keyword evidence="7" id="KW-1185">Reference proteome</keyword>
<dbReference type="Proteomes" id="UP001142810">
    <property type="component" value="Unassembled WGS sequence"/>
</dbReference>
<proteinExistence type="predicted"/>
<accession>A0ABT3P9J9</accession>
<organism evidence="6 7">
    <name type="scientific">Alteromonas aquimaris</name>
    <dbReference type="NCBI Taxonomy" id="2998417"/>
    <lineage>
        <taxon>Bacteria</taxon>
        <taxon>Pseudomonadati</taxon>
        <taxon>Pseudomonadota</taxon>
        <taxon>Gammaproteobacteria</taxon>
        <taxon>Alteromonadales</taxon>
        <taxon>Alteromonadaceae</taxon>
        <taxon>Alteromonas/Salinimonas group</taxon>
        <taxon>Alteromonas</taxon>
    </lineage>
</organism>
<feature type="chain" id="PRO_5045957277" evidence="4">
    <location>
        <begin position="23"/>
        <end position="466"/>
    </location>
</feature>
<evidence type="ECO:0000313" key="7">
    <source>
        <dbReference type="Proteomes" id="UP001142810"/>
    </source>
</evidence>
<dbReference type="RefSeq" id="WP_265618225.1">
    <property type="nucleotide sequence ID" value="NZ_JAPFRD010000011.1"/>
</dbReference>
<comment type="caution">
    <text evidence="6">The sequence shown here is derived from an EMBL/GenBank/DDBJ whole genome shotgun (WGS) entry which is preliminary data.</text>
</comment>
<dbReference type="InterPro" id="IPR019734">
    <property type="entry name" value="TPR_rpt"/>
</dbReference>
<reference evidence="6" key="1">
    <citation type="submission" date="2022-11" db="EMBL/GenBank/DDBJ databases">
        <title>Alteromonas sp. nov., isolated from sea water of the Qingdao.</title>
        <authorList>
            <person name="Wang Q."/>
        </authorList>
    </citation>
    <scope>NUCLEOTIDE SEQUENCE</scope>
    <source>
        <strain evidence="6">ASW11-7</strain>
    </source>
</reference>
<dbReference type="InterPro" id="IPR012338">
    <property type="entry name" value="Beta-lactam/transpept-like"/>
</dbReference>
<evidence type="ECO:0000256" key="2">
    <source>
        <dbReference type="ARBA" id="ARBA00023136"/>
    </source>
</evidence>
<keyword evidence="4" id="KW-0732">Signal</keyword>
<dbReference type="PROSITE" id="PS50005">
    <property type="entry name" value="TPR"/>
    <property type="match status" value="1"/>
</dbReference>
<dbReference type="InterPro" id="IPR011990">
    <property type="entry name" value="TPR-like_helical_dom_sf"/>
</dbReference>
<keyword evidence="3" id="KW-0802">TPR repeat</keyword>
<evidence type="ECO:0000259" key="5">
    <source>
        <dbReference type="Pfam" id="PF00144"/>
    </source>
</evidence>
<comment type="subcellular location">
    <subcellularLocation>
        <location evidence="1">Membrane</location>
    </subcellularLocation>
</comment>
<dbReference type="PANTHER" id="PTHR46825:SF11">
    <property type="entry name" value="PENICILLIN-BINDING PROTEIN 4"/>
    <property type="match status" value="1"/>
</dbReference>